<evidence type="ECO:0000313" key="2">
    <source>
        <dbReference type="Proteomes" id="UP000288805"/>
    </source>
</evidence>
<dbReference type="Proteomes" id="UP000288805">
    <property type="component" value="Unassembled WGS sequence"/>
</dbReference>
<comment type="caution">
    <text evidence="1">The sequence shown here is derived from an EMBL/GenBank/DDBJ whole genome shotgun (WGS) entry which is preliminary data.</text>
</comment>
<accession>A0A438KJF8</accession>
<name>A0A438KJF8_VITVI</name>
<protein>
    <submittedName>
        <fullName evidence="1">Uncharacterized protein</fullName>
    </submittedName>
</protein>
<dbReference type="EMBL" id="QGNW01000005">
    <property type="protein sequence ID" value="RVX21333.1"/>
    <property type="molecule type" value="Genomic_DNA"/>
</dbReference>
<dbReference type="AlphaFoldDB" id="A0A438KJF8"/>
<proteinExistence type="predicted"/>
<evidence type="ECO:0000313" key="1">
    <source>
        <dbReference type="EMBL" id="RVX21333.1"/>
    </source>
</evidence>
<reference evidence="1 2" key="1">
    <citation type="journal article" date="2018" name="PLoS Genet.">
        <title>Population sequencing reveals clonal diversity and ancestral inbreeding in the grapevine cultivar Chardonnay.</title>
        <authorList>
            <person name="Roach M.J."/>
            <person name="Johnson D.L."/>
            <person name="Bohlmann J."/>
            <person name="van Vuuren H.J."/>
            <person name="Jones S.J."/>
            <person name="Pretorius I.S."/>
            <person name="Schmidt S.A."/>
            <person name="Borneman A.R."/>
        </authorList>
    </citation>
    <scope>NUCLEOTIDE SEQUENCE [LARGE SCALE GENOMIC DNA]</scope>
    <source>
        <strain evidence="2">cv. Chardonnay</strain>
        <tissue evidence="1">Leaf</tissue>
    </source>
</reference>
<gene>
    <name evidence="1" type="ORF">CK203_002102</name>
</gene>
<sequence length="120" mass="13775">MVCLKRTAQMAWSAQALKTAQASHTAQVPEAFKRWVYPTLMGKLLPFESKKDVFPYNASPKDIKMSIQETRSDTDFEKSVFTTSEDEMYNPNDFLAFIAFVEFVYDSDCDSDDEFIDEEG</sequence>
<organism evidence="1 2">
    <name type="scientific">Vitis vinifera</name>
    <name type="common">Grape</name>
    <dbReference type="NCBI Taxonomy" id="29760"/>
    <lineage>
        <taxon>Eukaryota</taxon>
        <taxon>Viridiplantae</taxon>
        <taxon>Streptophyta</taxon>
        <taxon>Embryophyta</taxon>
        <taxon>Tracheophyta</taxon>
        <taxon>Spermatophyta</taxon>
        <taxon>Magnoliopsida</taxon>
        <taxon>eudicotyledons</taxon>
        <taxon>Gunneridae</taxon>
        <taxon>Pentapetalae</taxon>
        <taxon>rosids</taxon>
        <taxon>Vitales</taxon>
        <taxon>Vitaceae</taxon>
        <taxon>Viteae</taxon>
        <taxon>Vitis</taxon>
    </lineage>
</organism>